<organism evidence="1 2">
    <name type="scientific">Actinomadura alba</name>
    <dbReference type="NCBI Taxonomy" id="406431"/>
    <lineage>
        <taxon>Bacteria</taxon>
        <taxon>Bacillati</taxon>
        <taxon>Actinomycetota</taxon>
        <taxon>Actinomycetes</taxon>
        <taxon>Streptosporangiales</taxon>
        <taxon>Thermomonosporaceae</taxon>
        <taxon>Actinomadura</taxon>
    </lineage>
</organism>
<comment type="caution">
    <text evidence="1">The sequence shown here is derived from an EMBL/GenBank/DDBJ whole genome shotgun (WGS) entry which is preliminary data.</text>
</comment>
<evidence type="ECO:0000313" key="2">
    <source>
        <dbReference type="Proteomes" id="UP000805614"/>
    </source>
</evidence>
<gene>
    <name evidence="1" type="ORF">HKK74_32980</name>
</gene>
<keyword evidence="2" id="KW-1185">Reference proteome</keyword>
<dbReference type="RefSeq" id="WP_187247317.1">
    <property type="nucleotide sequence ID" value="NZ_BAAAOK010000017.1"/>
</dbReference>
<protein>
    <submittedName>
        <fullName evidence="1">Uncharacterized protein</fullName>
    </submittedName>
</protein>
<proteinExistence type="predicted"/>
<dbReference type="Proteomes" id="UP000805614">
    <property type="component" value="Unassembled WGS sequence"/>
</dbReference>
<name>A0ABR7LZI4_9ACTN</name>
<reference evidence="1 2" key="1">
    <citation type="submission" date="2020-06" db="EMBL/GenBank/DDBJ databases">
        <title>Actinomadura xiongansis sp. nov., isolated from soil of Baiyangdian.</title>
        <authorList>
            <person name="Zhang X."/>
        </authorList>
    </citation>
    <scope>NUCLEOTIDE SEQUENCE [LARGE SCALE GENOMIC DNA]</scope>
    <source>
        <strain evidence="1 2">HBUM206468</strain>
    </source>
</reference>
<evidence type="ECO:0000313" key="1">
    <source>
        <dbReference type="EMBL" id="MBC6470270.1"/>
    </source>
</evidence>
<dbReference type="EMBL" id="JABVEC010000039">
    <property type="protein sequence ID" value="MBC6470270.1"/>
    <property type="molecule type" value="Genomic_DNA"/>
</dbReference>
<accession>A0ABR7LZI4</accession>
<sequence>MTSIEDLAERECVHREPGFDNLWYGAVPNSDNVAGQVVICSYWIEEAKRTLRCDSFATLNQPL</sequence>